<dbReference type="InterPro" id="IPR056413">
    <property type="entry name" value="TPR_CcmH_CycH"/>
</dbReference>
<evidence type="ECO:0000256" key="3">
    <source>
        <dbReference type="ARBA" id="ARBA00022748"/>
    </source>
</evidence>
<dbReference type="GO" id="GO:0005886">
    <property type="term" value="C:plasma membrane"/>
    <property type="evidence" value="ECO:0007669"/>
    <property type="project" value="TreeGrafter"/>
</dbReference>
<dbReference type="SUPFAM" id="SSF48452">
    <property type="entry name" value="TPR-like"/>
    <property type="match status" value="1"/>
</dbReference>
<keyword evidence="9" id="KW-1185">Reference proteome</keyword>
<dbReference type="OrthoDB" id="9815847at2"/>
<dbReference type="Proteomes" id="UP000249453">
    <property type="component" value="Unassembled WGS sequence"/>
</dbReference>
<dbReference type="InterPro" id="IPR019734">
    <property type="entry name" value="TPR_rpt"/>
</dbReference>
<dbReference type="AlphaFoldDB" id="A0A364K0I1"/>
<dbReference type="GO" id="GO:0017004">
    <property type="term" value="P:cytochrome complex assembly"/>
    <property type="evidence" value="ECO:0007669"/>
    <property type="project" value="UniProtKB-KW"/>
</dbReference>
<dbReference type="RefSeq" id="WP_111574199.1">
    <property type="nucleotide sequence ID" value="NZ_JBHEEY010000001.1"/>
</dbReference>
<accession>A0A364K0I1</accession>
<comment type="subcellular location">
    <subcellularLocation>
        <location evidence="1">Cell envelope</location>
    </subcellularLocation>
</comment>
<evidence type="ECO:0000256" key="5">
    <source>
        <dbReference type="PROSITE-ProRule" id="PRU00339"/>
    </source>
</evidence>
<dbReference type="PROSITE" id="PS50005">
    <property type="entry name" value="TPR"/>
    <property type="match status" value="1"/>
</dbReference>
<feature type="domain" description="Cytochrome c-type biogenesis protein H TPR" evidence="7">
    <location>
        <begin position="144"/>
        <end position="254"/>
    </location>
</feature>
<keyword evidence="6" id="KW-0812">Transmembrane</keyword>
<feature type="transmembrane region" description="Helical" evidence="6">
    <location>
        <begin position="93"/>
        <end position="113"/>
    </location>
</feature>
<reference evidence="8 9" key="1">
    <citation type="submission" date="2018-06" db="EMBL/GenBank/DDBJ databases">
        <title>Genomic Encyclopedia of Type Strains, Phase IV (KMG-IV): sequencing the most valuable type-strain genomes for metagenomic binning, comparative biology and taxonomic classification.</title>
        <authorList>
            <person name="Goeker M."/>
        </authorList>
    </citation>
    <scope>NUCLEOTIDE SEQUENCE [LARGE SCALE GENOMIC DNA]</scope>
    <source>
        <strain evidence="8 9">DSM 26720</strain>
    </source>
</reference>
<evidence type="ECO:0000256" key="4">
    <source>
        <dbReference type="ARBA" id="ARBA00022803"/>
    </source>
</evidence>
<dbReference type="NCBIfam" id="TIGR03142">
    <property type="entry name" value="cytochro_ccmI"/>
    <property type="match status" value="1"/>
</dbReference>
<comment type="caution">
    <text evidence="8">The sequence shown here is derived from an EMBL/GenBank/DDBJ whole genome shotgun (WGS) entry which is preliminary data.</text>
</comment>
<dbReference type="EMBL" id="QLMK01000001">
    <property type="protein sequence ID" value="RAK34381.1"/>
    <property type="molecule type" value="Genomic_DNA"/>
</dbReference>
<organism evidence="8 9">
    <name type="scientific">Falsochrobactrum ovis</name>
    <dbReference type="NCBI Taxonomy" id="1293442"/>
    <lineage>
        <taxon>Bacteria</taxon>
        <taxon>Pseudomonadati</taxon>
        <taxon>Pseudomonadota</taxon>
        <taxon>Alphaproteobacteria</taxon>
        <taxon>Hyphomicrobiales</taxon>
        <taxon>Brucellaceae</taxon>
        <taxon>Falsochrobactrum</taxon>
    </lineage>
</organism>
<evidence type="ECO:0000313" key="9">
    <source>
        <dbReference type="Proteomes" id="UP000249453"/>
    </source>
</evidence>
<evidence type="ECO:0000256" key="1">
    <source>
        <dbReference type="ARBA" id="ARBA00004196"/>
    </source>
</evidence>
<sequence>MEFWFFAILLTIAATLIVLLPLTRSSKGFLPARKNDLEVYRDQLREVDADLARGMIDEASAEQARIEISRRILAAEKASDDSASIYERRSGHILSFAAVLCVPLIAWGVYPFFGKPDMPSMPLSSRLQSAAGQNSVEELIARAEAHLAQNPNDARGWDVLAPIYLRLGRAADAANAYRAAIRIDGENVARNLGLGEALITISGGTITAEAETFFQKAAKLAPDNIGPQFYLAQGELQDGRAEAAVTRLQTFLKKPNVDASTRAQVEELIARLRSQPQTLPGPTSEEIEAASQLSAEDQQAMIEGMVERLDARLRENGADLDGWKRLLRSYLIIDRREAANDALKRGLSALKGEEQVELQLYAAQLGLESGSRKE</sequence>
<keyword evidence="6" id="KW-0472">Membrane</keyword>
<dbReference type="InterPro" id="IPR011990">
    <property type="entry name" value="TPR-like_helical_dom_sf"/>
</dbReference>
<keyword evidence="4 5" id="KW-0802">TPR repeat</keyword>
<dbReference type="Pfam" id="PF23914">
    <property type="entry name" value="TPR_CcmH_CycH"/>
    <property type="match status" value="1"/>
</dbReference>
<feature type="repeat" description="TPR" evidence="5">
    <location>
        <begin position="154"/>
        <end position="187"/>
    </location>
</feature>
<dbReference type="PANTHER" id="PTHR47870:SF1">
    <property type="entry name" value="CYTOCHROME C-TYPE BIOGENESIS PROTEIN CCMH"/>
    <property type="match status" value="1"/>
</dbReference>
<evidence type="ECO:0000256" key="2">
    <source>
        <dbReference type="ARBA" id="ARBA00022737"/>
    </source>
</evidence>
<keyword evidence="2" id="KW-0677">Repeat</keyword>
<proteinExistence type="predicted"/>
<gene>
    <name evidence="8" type="ORF">C7374_101715</name>
</gene>
<name>A0A364K0I1_9HYPH</name>
<dbReference type="GO" id="GO:0030313">
    <property type="term" value="C:cell envelope"/>
    <property type="evidence" value="ECO:0007669"/>
    <property type="project" value="UniProtKB-SubCell"/>
</dbReference>
<dbReference type="Gene3D" id="1.25.40.10">
    <property type="entry name" value="Tetratricopeptide repeat domain"/>
    <property type="match status" value="1"/>
</dbReference>
<keyword evidence="3" id="KW-0201">Cytochrome c-type biogenesis</keyword>
<keyword evidence="6" id="KW-1133">Transmembrane helix</keyword>
<evidence type="ECO:0000259" key="7">
    <source>
        <dbReference type="Pfam" id="PF23914"/>
    </source>
</evidence>
<dbReference type="InterPro" id="IPR017560">
    <property type="entry name" value="Cyt_c_biogenesis_CcmI"/>
</dbReference>
<dbReference type="PANTHER" id="PTHR47870">
    <property type="entry name" value="CYTOCHROME C-TYPE BIOGENESIS PROTEIN CCMH"/>
    <property type="match status" value="1"/>
</dbReference>
<evidence type="ECO:0000313" key="8">
    <source>
        <dbReference type="EMBL" id="RAK34381.1"/>
    </source>
</evidence>
<dbReference type="InterPro" id="IPR051263">
    <property type="entry name" value="C-type_cytochrome_biogenesis"/>
</dbReference>
<protein>
    <submittedName>
        <fullName evidence="8">Cytochrome c-type biogenesis protein CcmH</fullName>
    </submittedName>
</protein>
<evidence type="ECO:0000256" key="6">
    <source>
        <dbReference type="SAM" id="Phobius"/>
    </source>
</evidence>